<evidence type="ECO:0000256" key="1">
    <source>
        <dbReference type="ARBA" id="ARBA00004651"/>
    </source>
</evidence>
<feature type="transmembrane region" description="Helical" evidence="11">
    <location>
        <begin position="234"/>
        <end position="257"/>
    </location>
</feature>
<feature type="transmembrane region" description="Helical" evidence="11">
    <location>
        <begin position="94"/>
        <end position="113"/>
    </location>
</feature>
<organism evidence="12 13">
    <name type="scientific">Mesocricetus auratus</name>
    <name type="common">Golden hamster</name>
    <dbReference type="NCBI Taxonomy" id="10036"/>
    <lineage>
        <taxon>Eukaryota</taxon>
        <taxon>Metazoa</taxon>
        <taxon>Chordata</taxon>
        <taxon>Craniata</taxon>
        <taxon>Vertebrata</taxon>
        <taxon>Euteleostomi</taxon>
        <taxon>Mammalia</taxon>
        <taxon>Eutheria</taxon>
        <taxon>Euarchontoglires</taxon>
        <taxon>Glires</taxon>
        <taxon>Rodentia</taxon>
        <taxon>Myomorpha</taxon>
        <taxon>Muroidea</taxon>
        <taxon>Cricetidae</taxon>
        <taxon>Cricetinae</taxon>
        <taxon>Mesocricetus</taxon>
    </lineage>
</organism>
<evidence type="ECO:0000256" key="9">
    <source>
        <dbReference type="ARBA" id="ARBA00023170"/>
    </source>
</evidence>
<evidence type="ECO:0000256" key="11">
    <source>
        <dbReference type="RuleBase" id="RU364061"/>
    </source>
</evidence>
<feature type="non-terminal residue" evidence="13">
    <location>
        <position position="299"/>
    </location>
</feature>
<keyword evidence="3 11" id="KW-1003">Cell membrane</keyword>
<feature type="transmembrane region" description="Helical" evidence="11">
    <location>
        <begin position="134"/>
        <end position="157"/>
    </location>
</feature>
<dbReference type="GeneID" id="101827907"/>
<keyword evidence="10 11" id="KW-0807">Transducer</keyword>
<dbReference type="PRINTS" id="PR01534">
    <property type="entry name" value="VOMERONASL1R"/>
</dbReference>
<dbReference type="InterPro" id="IPR004072">
    <property type="entry name" value="Vmron_rcpt_1"/>
</dbReference>
<feature type="transmembrane region" description="Helical" evidence="11">
    <location>
        <begin position="12"/>
        <end position="32"/>
    </location>
</feature>
<proteinExistence type="inferred from homology"/>
<feature type="transmembrane region" description="Helical" evidence="11">
    <location>
        <begin position="177"/>
        <end position="205"/>
    </location>
</feature>
<keyword evidence="12" id="KW-1185">Reference proteome</keyword>
<gene>
    <name evidence="13" type="primary">LOC101827907</name>
</gene>
<keyword evidence="5 11" id="KW-0812">Transmembrane</keyword>
<evidence type="ECO:0000256" key="3">
    <source>
        <dbReference type="ARBA" id="ARBA00022475"/>
    </source>
</evidence>
<evidence type="ECO:0000256" key="5">
    <source>
        <dbReference type="ARBA" id="ARBA00022692"/>
    </source>
</evidence>
<dbReference type="Gene3D" id="1.20.1070.10">
    <property type="entry name" value="Rhodopsin 7-helix transmembrane proteins"/>
    <property type="match status" value="1"/>
</dbReference>
<name>A0ABM2WH26_MESAU</name>
<feature type="transmembrane region" description="Helical" evidence="11">
    <location>
        <begin position="263"/>
        <end position="285"/>
    </location>
</feature>
<evidence type="ECO:0000256" key="2">
    <source>
        <dbReference type="ARBA" id="ARBA00010663"/>
    </source>
</evidence>
<dbReference type="RefSeq" id="XP_040590157.1">
    <property type="nucleotide sequence ID" value="XM_040734223.1"/>
</dbReference>
<evidence type="ECO:0000256" key="6">
    <source>
        <dbReference type="ARBA" id="ARBA00022989"/>
    </source>
</evidence>
<keyword evidence="4 11" id="KW-0589">Pheromone response</keyword>
<dbReference type="Pfam" id="PF03402">
    <property type="entry name" value="V1R"/>
    <property type="match status" value="1"/>
</dbReference>
<evidence type="ECO:0000256" key="4">
    <source>
        <dbReference type="ARBA" id="ARBA00022507"/>
    </source>
</evidence>
<keyword evidence="9 11" id="KW-0675">Receptor</keyword>
<evidence type="ECO:0000256" key="8">
    <source>
        <dbReference type="ARBA" id="ARBA00023136"/>
    </source>
</evidence>
<comment type="similarity">
    <text evidence="2 11">Belongs to the G-protein coupled receptor 1 family.</text>
</comment>
<accession>A0ABM2WH26</accession>
<evidence type="ECO:0000313" key="13">
    <source>
        <dbReference type="RefSeq" id="XP_040590157.1"/>
    </source>
</evidence>
<keyword evidence="8 11" id="KW-0472">Membrane</keyword>
<keyword evidence="6 11" id="KW-1133">Transmembrane helix</keyword>
<dbReference type="SUPFAM" id="SSF81321">
    <property type="entry name" value="Family A G protein-coupled receptor-like"/>
    <property type="match status" value="1"/>
</dbReference>
<evidence type="ECO:0000256" key="7">
    <source>
        <dbReference type="ARBA" id="ARBA00023040"/>
    </source>
</evidence>
<sequence>MVPESFSMGMFCLSQTVVGILGNWSILFHHFVSLFTGKYLMPKDEILKHLTLANSLSIISRGIPQTMALFGLKSFLDDIACKVIVYTNRVSREISLHAMCLLSCFQVITISPSNSKWMKLKHRATKYVGPSCSLSWPVYLLLNSKIAISVIGVNTNINFTRKFNTGYCSSFDSGGNPIFLFLICFIDVLYLSVMAWASVSMVSILNRHRKQVQYLHSDTHCLRVSPEARATQSILILVCTYVTFYSMSFILIIYSVFFDKPKLWLVNILTFLESCFPTFCPFLLITNNTSFYKIFLHCW</sequence>
<evidence type="ECO:0000313" key="12">
    <source>
        <dbReference type="Proteomes" id="UP000886700"/>
    </source>
</evidence>
<evidence type="ECO:0000256" key="10">
    <source>
        <dbReference type="ARBA" id="ARBA00023224"/>
    </source>
</evidence>
<reference evidence="13" key="1">
    <citation type="submission" date="2025-08" db="UniProtKB">
        <authorList>
            <consortium name="RefSeq"/>
        </authorList>
    </citation>
    <scope>IDENTIFICATION</scope>
    <source>
        <tissue evidence="13">Liver</tissue>
    </source>
</reference>
<dbReference type="Proteomes" id="UP000886700">
    <property type="component" value="Unplaced"/>
</dbReference>
<dbReference type="PANTHER" id="PTHR24062">
    <property type="entry name" value="VOMERONASAL TYPE-1 RECEPTOR"/>
    <property type="match status" value="1"/>
</dbReference>
<keyword evidence="7 11" id="KW-0297">G-protein coupled receptor</keyword>
<comment type="subcellular location">
    <subcellularLocation>
        <location evidence="1 11">Cell membrane</location>
        <topology evidence="1 11">Multi-pass membrane protein</topology>
    </subcellularLocation>
</comment>
<protein>
    <recommendedName>
        <fullName evidence="11">Vomeronasal type-1 receptor</fullName>
    </recommendedName>
</protein>